<dbReference type="CDD" id="cd18580">
    <property type="entry name" value="ABC_6TM_ABCC_D2"/>
    <property type="match status" value="1"/>
</dbReference>
<comment type="subcellular location">
    <subcellularLocation>
        <location evidence="1">Endomembrane system</location>
        <topology evidence="1">Multi-pass membrane protein</topology>
    </subcellularLocation>
</comment>
<evidence type="ECO:0000256" key="9">
    <source>
        <dbReference type="SAM" id="Phobius"/>
    </source>
</evidence>
<keyword evidence="4" id="KW-0677">Repeat</keyword>
<dbReference type="Gene3D" id="1.20.1560.10">
    <property type="entry name" value="ABC transporter type 1, transmembrane domain"/>
    <property type="match status" value="2"/>
</dbReference>
<evidence type="ECO:0000256" key="4">
    <source>
        <dbReference type="ARBA" id="ARBA00022737"/>
    </source>
</evidence>
<feature type="transmembrane region" description="Helical" evidence="9">
    <location>
        <begin position="204"/>
        <end position="229"/>
    </location>
</feature>
<dbReference type="OrthoDB" id="2142782at2759"/>
<evidence type="ECO:0000256" key="6">
    <source>
        <dbReference type="ARBA" id="ARBA00022840"/>
    </source>
</evidence>
<dbReference type="STRING" id="246404.A0A507FG22"/>
<accession>A0A507FG22</accession>
<dbReference type="PANTHER" id="PTHR24223">
    <property type="entry name" value="ATP-BINDING CASSETTE SUB-FAMILY C"/>
    <property type="match status" value="1"/>
</dbReference>
<evidence type="ECO:0000256" key="7">
    <source>
        <dbReference type="ARBA" id="ARBA00022989"/>
    </source>
</evidence>
<feature type="domain" description="ABC transmembrane type-1" evidence="10">
    <location>
        <begin position="61"/>
        <end position="230"/>
    </location>
</feature>
<organism evidence="11 12">
    <name type="scientific">Chytriomyces confervae</name>
    <dbReference type="NCBI Taxonomy" id="246404"/>
    <lineage>
        <taxon>Eukaryota</taxon>
        <taxon>Fungi</taxon>
        <taxon>Fungi incertae sedis</taxon>
        <taxon>Chytridiomycota</taxon>
        <taxon>Chytridiomycota incertae sedis</taxon>
        <taxon>Chytridiomycetes</taxon>
        <taxon>Chytridiales</taxon>
        <taxon>Chytriomycetaceae</taxon>
        <taxon>Chytriomyces</taxon>
    </lineage>
</organism>
<name>A0A507FG22_9FUNG</name>
<evidence type="ECO:0000256" key="3">
    <source>
        <dbReference type="ARBA" id="ARBA00022692"/>
    </source>
</evidence>
<sequence>MTAIIRKRAKQDLQGSDLPKLRSSVDLAANTPDWTLHVLRTNPMSPPDGQKCYHARLHAGSYMALVLWAIPIQIIVAFSILASMLGNSVGAGLGALLASLSLLSVAIPTLIIKSIPHMNQTSDFRVKLIRDVLDGIKLLKIRSLENEFMDEIRNARGRQIIWLERFIYGVVSFVVIGQLATYLMPTASFSQYAARGNSMSPAVVFPALTLFNMLISPLILFPQVLNAVFSASISWNRVFPVSHCSLIENNVGLEPPNLRYCPSSCPAKKQQLDRKKRAFTLRGIDLAIPRGQFVVIVGRVGSGEINAFECDFGPIGNSERKGSNAAADCHSSVANHIMSTEPLPSILATEESETGNVKSICGDAPSNKRAFVLSSMWLTWWTSNSLLNEPRDVGFWTLWYNVLAWVCLGFLVCLNLIIRYGIVKSTKSLHEKGVEGVLNSPMWWFESQQIGRIMNRFTKDMNAIDRLLFPNVFQVIAGVGALLSMVVILAITSPYLLIGVIPLTVLYLYVLGLYRSTKRQLRRLESTQRSPLFSHIAESLEGVTTIAAYNKQAYFGVITTNLFGSQQ</sequence>
<evidence type="ECO:0000313" key="11">
    <source>
        <dbReference type="EMBL" id="TPX75183.1"/>
    </source>
</evidence>
<dbReference type="InterPro" id="IPR044726">
    <property type="entry name" value="ABCC_6TM_D2"/>
</dbReference>
<dbReference type="InterPro" id="IPR011527">
    <property type="entry name" value="ABC1_TM_dom"/>
</dbReference>
<gene>
    <name evidence="11" type="ORF">CcCBS67573_g03534</name>
</gene>
<evidence type="ECO:0000259" key="10">
    <source>
        <dbReference type="PROSITE" id="PS50929"/>
    </source>
</evidence>
<comment type="caution">
    <text evidence="11">The sequence shown here is derived from an EMBL/GenBank/DDBJ whole genome shotgun (WGS) entry which is preliminary data.</text>
</comment>
<dbReference type="GO" id="GO:0016020">
    <property type="term" value="C:membrane"/>
    <property type="evidence" value="ECO:0007669"/>
    <property type="project" value="InterPro"/>
</dbReference>
<keyword evidence="7 9" id="KW-1133">Transmembrane helix</keyword>
<feature type="domain" description="ABC transmembrane type-1" evidence="10">
    <location>
        <begin position="370"/>
        <end position="555"/>
    </location>
</feature>
<dbReference type="GO" id="GO:0005524">
    <property type="term" value="F:ATP binding"/>
    <property type="evidence" value="ECO:0007669"/>
    <property type="project" value="UniProtKB-KW"/>
</dbReference>
<feature type="transmembrane region" description="Helical" evidence="9">
    <location>
        <begin position="399"/>
        <end position="418"/>
    </location>
</feature>
<evidence type="ECO:0000256" key="2">
    <source>
        <dbReference type="ARBA" id="ARBA00022448"/>
    </source>
</evidence>
<dbReference type="Pfam" id="PF00664">
    <property type="entry name" value="ABC_membrane"/>
    <property type="match status" value="1"/>
</dbReference>
<keyword evidence="12" id="KW-1185">Reference proteome</keyword>
<proteinExistence type="predicted"/>
<protein>
    <recommendedName>
        <fullName evidence="10">ABC transmembrane type-1 domain-containing protein</fullName>
    </recommendedName>
</protein>
<evidence type="ECO:0000256" key="1">
    <source>
        <dbReference type="ARBA" id="ARBA00004127"/>
    </source>
</evidence>
<dbReference type="PANTHER" id="PTHR24223:SF443">
    <property type="entry name" value="MULTIDRUG-RESISTANCE LIKE PROTEIN 1, ISOFORM I"/>
    <property type="match status" value="1"/>
</dbReference>
<reference evidence="11 12" key="1">
    <citation type="journal article" date="2019" name="Sci. Rep.">
        <title>Comparative genomics of chytrid fungi reveal insights into the obligate biotrophic and pathogenic lifestyle of Synchytrium endobioticum.</title>
        <authorList>
            <person name="van de Vossenberg B.T.L.H."/>
            <person name="Warris S."/>
            <person name="Nguyen H.D.T."/>
            <person name="van Gent-Pelzer M.P.E."/>
            <person name="Joly D.L."/>
            <person name="van de Geest H.C."/>
            <person name="Bonants P.J.M."/>
            <person name="Smith D.S."/>
            <person name="Levesque C.A."/>
            <person name="van der Lee T.A.J."/>
        </authorList>
    </citation>
    <scope>NUCLEOTIDE SEQUENCE [LARGE SCALE GENOMIC DNA]</scope>
    <source>
        <strain evidence="11 12">CBS 675.73</strain>
    </source>
</reference>
<evidence type="ECO:0000313" key="12">
    <source>
        <dbReference type="Proteomes" id="UP000320333"/>
    </source>
</evidence>
<dbReference type="Proteomes" id="UP000320333">
    <property type="component" value="Unassembled WGS sequence"/>
</dbReference>
<dbReference type="InterPro" id="IPR036640">
    <property type="entry name" value="ABC1_TM_sf"/>
</dbReference>
<keyword evidence="5" id="KW-0547">Nucleotide-binding</keyword>
<keyword evidence="2" id="KW-0813">Transport</keyword>
<dbReference type="AlphaFoldDB" id="A0A507FG22"/>
<feature type="transmembrane region" description="Helical" evidence="9">
    <location>
        <begin position="467"/>
        <end position="489"/>
    </location>
</feature>
<dbReference type="InterPro" id="IPR050173">
    <property type="entry name" value="ABC_transporter_C-like"/>
</dbReference>
<dbReference type="GO" id="GO:0012505">
    <property type="term" value="C:endomembrane system"/>
    <property type="evidence" value="ECO:0007669"/>
    <property type="project" value="UniProtKB-SubCell"/>
</dbReference>
<feature type="transmembrane region" description="Helical" evidence="9">
    <location>
        <begin position="166"/>
        <end position="184"/>
    </location>
</feature>
<feature type="transmembrane region" description="Helical" evidence="9">
    <location>
        <begin position="495"/>
        <end position="514"/>
    </location>
</feature>
<dbReference type="GO" id="GO:0140359">
    <property type="term" value="F:ABC-type transporter activity"/>
    <property type="evidence" value="ECO:0007669"/>
    <property type="project" value="InterPro"/>
</dbReference>
<dbReference type="PROSITE" id="PS50929">
    <property type="entry name" value="ABC_TM1F"/>
    <property type="match status" value="2"/>
</dbReference>
<keyword evidence="8 9" id="KW-0472">Membrane</keyword>
<keyword evidence="6" id="KW-0067">ATP-binding</keyword>
<evidence type="ECO:0000256" key="5">
    <source>
        <dbReference type="ARBA" id="ARBA00022741"/>
    </source>
</evidence>
<keyword evidence="3 9" id="KW-0812">Transmembrane</keyword>
<feature type="transmembrane region" description="Helical" evidence="9">
    <location>
        <begin position="65"/>
        <end position="85"/>
    </location>
</feature>
<evidence type="ECO:0000256" key="8">
    <source>
        <dbReference type="ARBA" id="ARBA00023136"/>
    </source>
</evidence>
<dbReference type="EMBL" id="QEAP01000091">
    <property type="protein sequence ID" value="TPX75183.1"/>
    <property type="molecule type" value="Genomic_DNA"/>
</dbReference>
<feature type="transmembrane region" description="Helical" evidence="9">
    <location>
        <begin position="91"/>
        <end position="112"/>
    </location>
</feature>
<dbReference type="SUPFAM" id="SSF90123">
    <property type="entry name" value="ABC transporter transmembrane region"/>
    <property type="match status" value="2"/>
</dbReference>